<accession>A0A6C0CC61</accession>
<feature type="transmembrane region" description="Helical" evidence="6">
    <location>
        <begin position="110"/>
        <end position="129"/>
    </location>
</feature>
<feature type="transmembrane region" description="Helical" evidence="6">
    <location>
        <begin position="5"/>
        <end position="23"/>
    </location>
</feature>
<keyword evidence="4 6" id="KW-1133">Transmembrane helix</keyword>
<protein>
    <recommendedName>
        <fullName evidence="8">Tryptophan-rich sensory protein</fullName>
    </recommendedName>
</protein>
<organism evidence="7">
    <name type="scientific">viral metagenome</name>
    <dbReference type="NCBI Taxonomy" id="1070528"/>
    <lineage>
        <taxon>unclassified sequences</taxon>
        <taxon>metagenomes</taxon>
        <taxon>organismal metagenomes</taxon>
    </lineage>
</organism>
<reference evidence="7" key="1">
    <citation type="journal article" date="2020" name="Nature">
        <title>Giant virus diversity and host interactions through global metagenomics.</title>
        <authorList>
            <person name="Schulz F."/>
            <person name="Roux S."/>
            <person name="Paez-Espino D."/>
            <person name="Jungbluth S."/>
            <person name="Walsh D.A."/>
            <person name="Denef V.J."/>
            <person name="McMahon K.D."/>
            <person name="Konstantinidis K.T."/>
            <person name="Eloe-Fadrosh E.A."/>
            <person name="Kyrpides N.C."/>
            <person name="Woyke T."/>
        </authorList>
    </citation>
    <scope>NUCLEOTIDE SEQUENCE</scope>
    <source>
        <strain evidence="7">GVMAG-M-3300020523-10</strain>
    </source>
</reference>
<evidence type="ECO:0000256" key="2">
    <source>
        <dbReference type="ARBA" id="ARBA00007524"/>
    </source>
</evidence>
<evidence type="ECO:0000256" key="1">
    <source>
        <dbReference type="ARBA" id="ARBA00004141"/>
    </source>
</evidence>
<feature type="transmembrane region" description="Helical" evidence="6">
    <location>
        <begin position="84"/>
        <end position="103"/>
    </location>
</feature>
<name>A0A6C0CC61_9ZZZZ</name>
<dbReference type="InterPro" id="IPR038330">
    <property type="entry name" value="TspO/MBR-related_sf"/>
</dbReference>
<dbReference type="Gene3D" id="1.20.1260.100">
    <property type="entry name" value="TspO/MBR protein"/>
    <property type="match status" value="1"/>
</dbReference>
<dbReference type="EMBL" id="MN739383">
    <property type="protein sequence ID" value="QHT01927.1"/>
    <property type="molecule type" value="Genomic_DNA"/>
</dbReference>
<dbReference type="InterPro" id="IPR004307">
    <property type="entry name" value="TspO_MBR"/>
</dbReference>
<dbReference type="Pfam" id="PF03073">
    <property type="entry name" value="TspO_MBR"/>
    <property type="match status" value="1"/>
</dbReference>
<comment type="subcellular location">
    <subcellularLocation>
        <location evidence="1">Membrane</location>
        <topology evidence="1">Multi-pass membrane protein</topology>
    </subcellularLocation>
</comment>
<keyword evidence="3 6" id="KW-0812">Transmembrane</keyword>
<sequence>MDKRIYLFIPFVSVNSVAYFYPISKDSGEKLWFRPPPYVFMIVWPILLLLIGYSWYLRPKLVFFYAILTLLLSSWSMVWNNSKFYAFINIICTLLFTLFLILYKYVKKSSILLVPLLLWLSFASVINYYST</sequence>
<proteinExistence type="inferred from homology"/>
<dbReference type="AlphaFoldDB" id="A0A6C0CC61"/>
<keyword evidence="5 6" id="KW-0472">Membrane</keyword>
<evidence type="ECO:0000256" key="5">
    <source>
        <dbReference type="ARBA" id="ARBA00023136"/>
    </source>
</evidence>
<evidence type="ECO:0000313" key="7">
    <source>
        <dbReference type="EMBL" id="QHT01927.1"/>
    </source>
</evidence>
<feature type="transmembrane region" description="Helical" evidence="6">
    <location>
        <begin position="61"/>
        <end position="78"/>
    </location>
</feature>
<evidence type="ECO:0000256" key="3">
    <source>
        <dbReference type="ARBA" id="ARBA00022692"/>
    </source>
</evidence>
<feature type="transmembrane region" description="Helical" evidence="6">
    <location>
        <begin position="38"/>
        <end position="56"/>
    </location>
</feature>
<dbReference type="GO" id="GO:0016020">
    <property type="term" value="C:membrane"/>
    <property type="evidence" value="ECO:0007669"/>
    <property type="project" value="UniProtKB-SubCell"/>
</dbReference>
<evidence type="ECO:0000256" key="6">
    <source>
        <dbReference type="SAM" id="Phobius"/>
    </source>
</evidence>
<evidence type="ECO:0000256" key="4">
    <source>
        <dbReference type="ARBA" id="ARBA00022989"/>
    </source>
</evidence>
<evidence type="ECO:0008006" key="8">
    <source>
        <dbReference type="Google" id="ProtNLM"/>
    </source>
</evidence>
<comment type="similarity">
    <text evidence="2">Belongs to the TspO/BZRP family.</text>
</comment>